<dbReference type="AlphaFoldDB" id="A0A2K8MM41"/>
<evidence type="ECO:0000313" key="1">
    <source>
        <dbReference type="EMBL" id="ATY34928.1"/>
    </source>
</evidence>
<name>A0A2K8MM41_9SPHN</name>
<dbReference type="KEGG" id="sphc:CVN68_22740"/>
<accession>A0A2K8MM41</accession>
<geneLocation type="plasmid" evidence="1 2">
    <name>unnamed</name>
</geneLocation>
<protein>
    <submittedName>
        <fullName evidence="1">Uncharacterized protein</fullName>
    </submittedName>
</protein>
<organism evidence="1 2">
    <name type="scientific">Sphingomonas psychrotolerans</name>
    <dbReference type="NCBI Taxonomy" id="1327635"/>
    <lineage>
        <taxon>Bacteria</taxon>
        <taxon>Pseudomonadati</taxon>
        <taxon>Pseudomonadota</taxon>
        <taxon>Alphaproteobacteria</taxon>
        <taxon>Sphingomonadales</taxon>
        <taxon>Sphingomonadaceae</taxon>
        <taxon>Sphingomonas</taxon>
    </lineage>
</organism>
<proteinExistence type="predicted"/>
<dbReference type="EMBL" id="CP024924">
    <property type="protein sequence ID" value="ATY34928.1"/>
    <property type="molecule type" value="Genomic_DNA"/>
</dbReference>
<keyword evidence="2" id="KW-1185">Reference proteome</keyword>
<sequence>MHFDVAMRHQQALDPSALTTIAATLHAIRAAITDCRNAGKDSETDPAVILLARHLGSVCDGAADGMALRRACMDQIAEIRRHPMLRNLAYRGVSYDEAAKRVFHTEARTAMRQLAEALELDEGSYDIRSNRGGPAVSGEITLHGEEVWVRLSLDVFGPGREVAFRQVRGRDDHVGDRNRWASVNELLAPDRFAARLRGELRLTEPAGQSRRLFA</sequence>
<keyword evidence="1" id="KW-0614">Plasmid</keyword>
<gene>
    <name evidence="1" type="ORF">CVN68_22740</name>
</gene>
<evidence type="ECO:0000313" key="2">
    <source>
        <dbReference type="Proteomes" id="UP000229081"/>
    </source>
</evidence>
<dbReference type="Proteomes" id="UP000229081">
    <property type="component" value="Plasmid unnamed"/>
</dbReference>
<reference evidence="1 2" key="1">
    <citation type="submission" date="2017-11" db="EMBL/GenBank/DDBJ databases">
        <title>Complete genome sequence of Sphingomonas sp. Strain Cra20, a psychrotolerant potential plant growth promoting rhizobacteria.</title>
        <authorList>
            <person name="Luo Y."/>
        </authorList>
    </citation>
    <scope>NUCLEOTIDE SEQUENCE [LARGE SCALE GENOMIC DNA]</scope>
    <source>
        <strain evidence="1 2">Cra20</strain>
        <plasmid evidence="1 2">unnamed</plasmid>
    </source>
</reference>
<dbReference type="RefSeq" id="WP_100284714.1">
    <property type="nucleotide sequence ID" value="NZ_CP024924.1"/>
</dbReference>
<dbReference type="OrthoDB" id="6894039at2"/>